<name>A0A8J4B6I0_9CHLO</name>
<comment type="caution">
    <text evidence="1">The sequence shown here is derived from an EMBL/GenBank/DDBJ whole genome shotgun (WGS) entry which is preliminary data.</text>
</comment>
<accession>A0A8J4B6I0</accession>
<gene>
    <name evidence="1" type="ORF">Vafri_10558</name>
</gene>
<sequence>MWGPRTATERASSRATRRHREAATVTVTLAMVVVAAVLVLTAAPTLTRGAELLLYNSTLIISNATCSYGPVESAVQKIVLAAAGRNAVGLRRRADHAQGYLCRNGVSLCSPQAVLESHVEVDANNSHIVVQPPNTTFTSLLLAMIQNNTLSLSSGDNVTFSRSTLALGPPAAPSGRDNWFYITNGTTVQMYSTRLNFTDGQAWVLENGTFVTSNSLLEFTNTVMYGKRSELIIFNSTWYVHTDPLVASSPIVNQPPVVRQPYIWIDNSDISIQGSLVVFSNVTALVTNSTFLLTDTTLQLYNSTLELWGTTIGLNNSRIELYNGSNIQFNCGSLAVFESVVTVANLTLPPLRGTANDLIGIPLGGVDTIVYEEPYGAFVLL</sequence>
<reference evidence="1" key="1">
    <citation type="journal article" date="2021" name="Proc. Natl. Acad. Sci. U.S.A.">
        <title>Three genomes in the algal genus Volvox reveal the fate of a haploid sex-determining region after a transition to homothallism.</title>
        <authorList>
            <person name="Yamamoto K."/>
            <person name="Hamaji T."/>
            <person name="Kawai-Toyooka H."/>
            <person name="Matsuzaki R."/>
            <person name="Takahashi F."/>
            <person name="Nishimura Y."/>
            <person name="Kawachi M."/>
            <person name="Noguchi H."/>
            <person name="Minakuchi Y."/>
            <person name="Umen J.G."/>
            <person name="Toyoda A."/>
            <person name="Nozaki H."/>
        </authorList>
    </citation>
    <scope>NUCLEOTIDE SEQUENCE</scope>
    <source>
        <strain evidence="1">NIES-3780</strain>
    </source>
</reference>
<evidence type="ECO:0000313" key="1">
    <source>
        <dbReference type="EMBL" id="GIL54862.1"/>
    </source>
</evidence>
<keyword evidence="2" id="KW-1185">Reference proteome</keyword>
<dbReference type="AlphaFoldDB" id="A0A8J4B6I0"/>
<dbReference type="Proteomes" id="UP000747399">
    <property type="component" value="Unassembled WGS sequence"/>
</dbReference>
<dbReference type="EMBL" id="BNCO01000019">
    <property type="protein sequence ID" value="GIL54862.1"/>
    <property type="molecule type" value="Genomic_DNA"/>
</dbReference>
<organism evidence="1 2">
    <name type="scientific">Volvox africanus</name>
    <dbReference type="NCBI Taxonomy" id="51714"/>
    <lineage>
        <taxon>Eukaryota</taxon>
        <taxon>Viridiplantae</taxon>
        <taxon>Chlorophyta</taxon>
        <taxon>core chlorophytes</taxon>
        <taxon>Chlorophyceae</taxon>
        <taxon>CS clade</taxon>
        <taxon>Chlamydomonadales</taxon>
        <taxon>Volvocaceae</taxon>
        <taxon>Volvox</taxon>
    </lineage>
</organism>
<proteinExistence type="predicted"/>
<protein>
    <submittedName>
        <fullName evidence="1">Uncharacterized protein</fullName>
    </submittedName>
</protein>
<evidence type="ECO:0000313" key="2">
    <source>
        <dbReference type="Proteomes" id="UP000747399"/>
    </source>
</evidence>